<evidence type="ECO:0000313" key="1">
    <source>
        <dbReference type="EMBL" id="KAJ4714497.1"/>
    </source>
</evidence>
<protein>
    <submittedName>
        <fullName evidence="1">Transmembrane protein</fullName>
    </submittedName>
</protein>
<gene>
    <name evidence="1" type="ORF">OWV82_012976</name>
</gene>
<reference evidence="1 2" key="1">
    <citation type="journal article" date="2023" name="Science">
        <title>Complex scaffold remodeling in plant triterpene biosynthesis.</title>
        <authorList>
            <person name="De La Pena R."/>
            <person name="Hodgson H."/>
            <person name="Liu J.C."/>
            <person name="Stephenson M.J."/>
            <person name="Martin A.C."/>
            <person name="Owen C."/>
            <person name="Harkess A."/>
            <person name="Leebens-Mack J."/>
            <person name="Jimenez L.E."/>
            <person name="Osbourn A."/>
            <person name="Sattely E.S."/>
        </authorList>
    </citation>
    <scope>NUCLEOTIDE SEQUENCE [LARGE SCALE GENOMIC DNA]</scope>
    <source>
        <strain evidence="2">cv. JPN11</strain>
        <tissue evidence="1">Leaf</tissue>
    </source>
</reference>
<keyword evidence="1" id="KW-0812">Transmembrane</keyword>
<dbReference type="EMBL" id="CM051400">
    <property type="protein sequence ID" value="KAJ4714497.1"/>
    <property type="molecule type" value="Genomic_DNA"/>
</dbReference>
<sequence>MKPSSMAKWASNNQKLSCRGVNENDLVMGNLLYQKSGVGVDFLQNCDLPPPLKVFSGQDKAVVSSMNRICGMMGREEKENYVDYGFDDEHEKLELLKALRFSQTRAREAEKRAATLAKERDSISKALMEDSLRLFAYRQWMRLLELQVSKLQSRWKKQQEGHLEDEGDNGIGLSWFVAIAFCLGLGVVGVGFAIGCKYLS</sequence>
<comment type="caution">
    <text evidence="1">The sequence shown here is derived from an EMBL/GenBank/DDBJ whole genome shotgun (WGS) entry which is preliminary data.</text>
</comment>
<keyword evidence="2" id="KW-1185">Reference proteome</keyword>
<evidence type="ECO:0000313" key="2">
    <source>
        <dbReference type="Proteomes" id="UP001164539"/>
    </source>
</evidence>
<accession>A0ACC1XUA9</accession>
<name>A0ACC1XUA9_MELAZ</name>
<organism evidence="1 2">
    <name type="scientific">Melia azedarach</name>
    <name type="common">Chinaberry tree</name>
    <dbReference type="NCBI Taxonomy" id="155640"/>
    <lineage>
        <taxon>Eukaryota</taxon>
        <taxon>Viridiplantae</taxon>
        <taxon>Streptophyta</taxon>
        <taxon>Embryophyta</taxon>
        <taxon>Tracheophyta</taxon>
        <taxon>Spermatophyta</taxon>
        <taxon>Magnoliopsida</taxon>
        <taxon>eudicotyledons</taxon>
        <taxon>Gunneridae</taxon>
        <taxon>Pentapetalae</taxon>
        <taxon>rosids</taxon>
        <taxon>malvids</taxon>
        <taxon>Sapindales</taxon>
        <taxon>Meliaceae</taxon>
        <taxon>Melia</taxon>
    </lineage>
</organism>
<proteinExistence type="predicted"/>
<dbReference type="Proteomes" id="UP001164539">
    <property type="component" value="Chromosome 7"/>
</dbReference>
<keyword evidence="1" id="KW-0472">Membrane</keyword>